<keyword evidence="3" id="KW-1185">Reference proteome</keyword>
<name>A0A1I2TS52_9BACI</name>
<evidence type="ECO:0000313" key="3">
    <source>
        <dbReference type="Proteomes" id="UP000198897"/>
    </source>
</evidence>
<feature type="compositionally biased region" description="Basic and acidic residues" evidence="1">
    <location>
        <begin position="43"/>
        <end position="57"/>
    </location>
</feature>
<dbReference type="AlphaFoldDB" id="A0A1I2TS52"/>
<sequence length="57" mass="6772">MSKKDKKPDNQFKENKNKGEKRNGRLAQFKNHSTEFGMADNEYIDKDRLPDRDPDDM</sequence>
<evidence type="ECO:0000256" key="1">
    <source>
        <dbReference type="SAM" id="MobiDB-lite"/>
    </source>
</evidence>
<protein>
    <submittedName>
        <fullName evidence="2">Uncharacterized protein</fullName>
    </submittedName>
</protein>
<dbReference type="Proteomes" id="UP000198897">
    <property type="component" value="Unassembled WGS sequence"/>
</dbReference>
<accession>A0A1I2TS52</accession>
<organism evidence="2 3">
    <name type="scientific">Halobacillus alkaliphilus</name>
    <dbReference type="NCBI Taxonomy" id="396056"/>
    <lineage>
        <taxon>Bacteria</taxon>
        <taxon>Bacillati</taxon>
        <taxon>Bacillota</taxon>
        <taxon>Bacilli</taxon>
        <taxon>Bacillales</taxon>
        <taxon>Bacillaceae</taxon>
        <taxon>Halobacillus</taxon>
    </lineage>
</organism>
<proteinExistence type="predicted"/>
<feature type="compositionally biased region" description="Basic and acidic residues" evidence="1">
    <location>
        <begin position="1"/>
        <end position="23"/>
    </location>
</feature>
<gene>
    <name evidence="2" type="ORF">SAMN05216353_1812</name>
</gene>
<feature type="region of interest" description="Disordered" evidence="1">
    <location>
        <begin position="1"/>
        <end position="57"/>
    </location>
</feature>
<dbReference type="EMBL" id="FOOG01000081">
    <property type="protein sequence ID" value="SFG67724.1"/>
    <property type="molecule type" value="Genomic_DNA"/>
</dbReference>
<reference evidence="3" key="1">
    <citation type="submission" date="2016-10" db="EMBL/GenBank/DDBJ databases">
        <authorList>
            <person name="Varghese N."/>
            <person name="Submissions S."/>
        </authorList>
    </citation>
    <scope>NUCLEOTIDE SEQUENCE [LARGE SCALE GENOMIC DNA]</scope>
    <source>
        <strain evidence="3">FP5</strain>
    </source>
</reference>
<dbReference type="RefSeq" id="WP_175477952.1">
    <property type="nucleotide sequence ID" value="NZ_FOOG01000081.1"/>
</dbReference>
<evidence type="ECO:0000313" key="2">
    <source>
        <dbReference type="EMBL" id="SFG67724.1"/>
    </source>
</evidence>